<comment type="caution">
    <text evidence="3">The sequence shown here is derived from an EMBL/GenBank/DDBJ whole genome shotgun (WGS) entry which is preliminary data.</text>
</comment>
<feature type="domain" description="AAA+ ATPase" evidence="2">
    <location>
        <begin position="137"/>
        <end position="299"/>
    </location>
</feature>
<dbReference type="Proteomes" id="UP000252884">
    <property type="component" value="Unassembled WGS sequence"/>
</dbReference>
<dbReference type="InterPro" id="IPR027417">
    <property type="entry name" value="P-loop_NTPase"/>
</dbReference>
<name>A0A368XNS5_9BURK</name>
<feature type="region of interest" description="Disordered" evidence="1">
    <location>
        <begin position="458"/>
        <end position="528"/>
    </location>
</feature>
<evidence type="ECO:0000259" key="2">
    <source>
        <dbReference type="SMART" id="SM00382"/>
    </source>
</evidence>
<dbReference type="InterPro" id="IPR003593">
    <property type="entry name" value="AAA+_ATPase"/>
</dbReference>
<feature type="compositionally biased region" description="Low complexity" evidence="1">
    <location>
        <begin position="500"/>
        <end position="521"/>
    </location>
</feature>
<proteinExistence type="predicted"/>
<dbReference type="GO" id="GO:0016887">
    <property type="term" value="F:ATP hydrolysis activity"/>
    <property type="evidence" value="ECO:0007669"/>
    <property type="project" value="InterPro"/>
</dbReference>
<organism evidence="3 4">
    <name type="scientific">Pseudorhodoferax soli</name>
    <dbReference type="NCBI Taxonomy" id="545864"/>
    <lineage>
        <taxon>Bacteria</taxon>
        <taxon>Pseudomonadati</taxon>
        <taxon>Pseudomonadota</taxon>
        <taxon>Betaproteobacteria</taxon>
        <taxon>Burkholderiales</taxon>
        <taxon>Comamonadaceae</taxon>
    </lineage>
</organism>
<reference evidence="3 4" key="1">
    <citation type="submission" date="2018-07" db="EMBL/GenBank/DDBJ databases">
        <title>Genomic Encyclopedia of Type Strains, Phase IV (KMG-IV): sequencing the most valuable type-strain genomes for metagenomic binning, comparative biology and taxonomic classification.</title>
        <authorList>
            <person name="Goeker M."/>
        </authorList>
    </citation>
    <scope>NUCLEOTIDE SEQUENCE [LARGE SCALE GENOMIC DNA]</scope>
    <source>
        <strain evidence="3 4">DSM 21634</strain>
    </source>
</reference>
<sequence>MTNEFTLLDVEYSFPCVKAGSWPHPLARLRNNPLISALRPWPSEKALRKLLEFLPDYDESHRQLDRPMRVQQLQQLKRFAIPLPRVLQLAETMHATMLEGYVGREPHTPEANRRLAEVYNSPDIESYARLRDSANAAQFTSALLGMSGVGKSTSLETIAGLYPPVIHHPEHNMYQIPTLLIEMAYDGASIATLATAILTALDKKFPAGNYRKLYIEARGNAEQKLLFAFALLQVHAVGLIIVDEAQNKKYTKTQADETDFMGGQSPLSTLLITASNQMQVPLLLTGTAELKKVLGKRMSQLRRMVGSGMRPWTALSTSAVGNRRSEFDVFLTILWRFQWTKHACPLTPALQNLFYQLTGGVPDFVVKLYAAVQNRAMYGDEMITPELIREVGDAEFGAVADIVRAIVKRDKKSLAKIVHISDISAELGISPTDDLLTGSEIHLSRNNEQAAILSAVVHQSPPQSPPLCGDGQGHPHAQPQTKRIEASTTGVAATSMAASGAVEEAARPAPGARAPATQPATMSELFRR</sequence>
<evidence type="ECO:0000313" key="4">
    <source>
        <dbReference type="Proteomes" id="UP000252884"/>
    </source>
</evidence>
<accession>A0A368XNS5</accession>
<dbReference type="SUPFAM" id="SSF52540">
    <property type="entry name" value="P-loop containing nucleoside triphosphate hydrolases"/>
    <property type="match status" value="1"/>
</dbReference>
<protein>
    <submittedName>
        <fullName evidence="3">AAA domain-containing protein</fullName>
    </submittedName>
</protein>
<dbReference type="Pfam" id="PF13401">
    <property type="entry name" value="AAA_22"/>
    <property type="match status" value="1"/>
</dbReference>
<gene>
    <name evidence="3" type="ORF">DES41_10680</name>
</gene>
<dbReference type="EMBL" id="QPJK01000006">
    <property type="protein sequence ID" value="RCW69209.1"/>
    <property type="molecule type" value="Genomic_DNA"/>
</dbReference>
<evidence type="ECO:0000256" key="1">
    <source>
        <dbReference type="SAM" id="MobiDB-lite"/>
    </source>
</evidence>
<dbReference type="SMART" id="SM00382">
    <property type="entry name" value="AAA"/>
    <property type="match status" value="1"/>
</dbReference>
<feature type="compositionally biased region" description="Polar residues" evidence="1">
    <location>
        <begin position="478"/>
        <end position="492"/>
    </location>
</feature>
<dbReference type="InterPro" id="IPR049945">
    <property type="entry name" value="AAA_22"/>
</dbReference>
<dbReference type="RefSeq" id="WP_170168246.1">
    <property type="nucleotide sequence ID" value="NZ_QPJK01000006.1"/>
</dbReference>
<dbReference type="AlphaFoldDB" id="A0A368XNS5"/>
<evidence type="ECO:0000313" key="3">
    <source>
        <dbReference type="EMBL" id="RCW69209.1"/>
    </source>
</evidence>
<keyword evidence="4" id="KW-1185">Reference proteome</keyword>